<evidence type="ECO:0000313" key="2">
    <source>
        <dbReference type="EMBL" id="HGF33697.1"/>
    </source>
</evidence>
<accession>A0A7C3UXA6</accession>
<reference evidence="2" key="1">
    <citation type="journal article" date="2020" name="mSystems">
        <title>Genome- and Community-Level Interaction Insights into Carbon Utilization and Element Cycling Functions of Hydrothermarchaeota in Hydrothermal Sediment.</title>
        <authorList>
            <person name="Zhou Z."/>
            <person name="Liu Y."/>
            <person name="Xu W."/>
            <person name="Pan J."/>
            <person name="Luo Z.H."/>
            <person name="Li M."/>
        </authorList>
    </citation>
    <scope>NUCLEOTIDE SEQUENCE [LARGE SCALE GENOMIC DNA]</scope>
    <source>
        <strain evidence="2">SpSt-897</strain>
    </source>
</reference>
<organism evidence="2">
    <name type="scientific">Desulfobacca acetoxidans</name>
    <dbReference type="NCBI Taxonomy" id="60893"/>
    <lineage>
        <taxon>Bacteria</taxon>
        <taxon>Pseudomonadati</taxon>
        <taxon>Thermodesulfobacteriota</taxon>
        <taxon>Desulfobaccia</taxon>
        <taxon>Desulfobaccales</taxon>
        <taxon>Desulfobaccaceae</taxon>
        <taxon>Desulfobacca</taxon>
    </lineage>
</organism>
<dbReference type="AlphaFoldDB" id="A0A7C3UXA6"/>
<evidence type="ECO:0000256" key="1">
    <source>
        <dbReference type="SAM" id="MobiDB-lite"/>
    </source>
</evidence>
<name>A0A7C3UXA6_9BACT</name>
<protein>
    <submittedName>
        <fullName evidence="2">Uncharacterized protein</fullName>
    </submittedName>
</protein>
<comment type="caution">
    <text evidence="2">The sequence shown here is derived from an EMBL/GenBank/DDBJ whole genome shotgun (WGS) entry which is preliminary data.</text>
</comment>
<dbReference type="EMBL" id="DTMF01000128">
    <property type="protein sequence ID" value="HGF33697.1"/>
    <property type="molecule type" value="Genomic_DNA"/>
</dbReference>
<gene>
    <name evidence="2" type="ORF">ENW96_04805</name>
</gene>
<proteinExistence type="predicted"/>
<sequence length="130" mass="14639">MTEPMGNSGVQVDFITGQPHSRGEDQERQRRLRRHSAQAFEAGQRLKAELAQNQGAVLRVLEEALVNRALQVLEQDDHYQALMGLAQTLGFRINIVPKLVGKKLSEFLGEDLYRLTRTPTASEETPVEEL</sequence>
<feature type="region of interest" description="Disordered" evidence="1">
    <location>
        <begin position="1"/>
        <end position="34"/>
    </location>
</feature>